<comment type="function">
    <text evidence="9 10">Fluoride-specific ion channel. Important for reducing fluoride concentration in the cell, thus reducing its toxicity.</text>
</comment>
<evidence type="ECO:0000256" key="7">
    <source>
        <dbReference type="ARBA" id="ARBA00035120"/>
    </source>
</evidence>
<name>A0ABW1X2L0_9ACTN</name>
<sequence>MNLLLMALMGGLGAVARFVTDAALRSRITVALPLGTLLINLLGSFILGGLTAGVVRGGLDPDVRLVLGTGFCGGFTTFSTASVEVVRLVQSGRIGAGLGHLLANAIGCVAAAALAYSLF</sequence>
<comment type="caution">
    <text evidence="11">The sequence shown here is derived from an EMBL/GenBank/DDBJ whole genome shotgun (WGS) entry which is preliminary data.</text>
</comment>
<evidence type="ECO:0000256" key="1">
    <source>
        <dbReference type="ARBA" id="ARBA00004651"/>
    </source>
</evidence>
<keyword evidence="10" id="KW-0915">Sodium</keyword>
<evidence type="ECO:0000313" key="11">
    <source>
        <dbReference type="EMBL" id="MFC6396437.1"/>
    </source>
</evidence>
<keyword evidence="2 10" id="KW-1003">Cell membrane</keyword>
<protein>
    <recommendedName>
        <fullName evidence="10">Fluoride-specific ion channel FluC</fullName>
    </recommendedName>
</protein>
<evidence type="ECO:0000256" key="5">
    <source>
        <dbReference type="ARBA" id="ARBA00023136"/>
    </source>
</evidence>
<evidence type="ECO:0000256" key="6">
    <source>
        <dbReference type="ARBA" id="ARBA00023303"/>
    </source>
</evidence>
<dbReference type="InterPro" id="IPR003691">
    <property type="entry name" value="FluC"/>
</dbReference>
<dbReference type="Proteomes" id="UP001596266">
    <property type="component" value="Unassembled WGS sequence"/>
</dbReference>
<feature type="binding site" evidence="10">
    <location>
        <position position="73"/>
    </location>
    <ligand>
        <name>Na(+)</name>
        <dbReference type="ChEBI" id="CHEBI:29101"/>
        <note>structural</note>
    </ligand>
</feature>
<dbReference type="HAMAP" id="MF_00454">
    <property type="entry name" value="FluC"/>
    <property type="match status" value="1"/>
</dbReference>
<feature type="binding site" evidence="10">
    <location>
        <position position="76"/>
    </location>
    <ligand>
        <name>Na(+)</name>
        <dbReference type="ChEBI" id="CHEBI:29101"/>
        <note>structural</note>
    </ligand>
</feature>
<feature type="transmembrane region" description="Helical" evidence="10">
    <location>
        <begin position="28"/>
        <end position="53"/>
    </location>
</feature>
<evidence type="ECO:0000256" key="4">
    <source>
        <dbReference type="ARBA" id="ARBA00022989"/>
    </source>
</evidence>
<keyword evidence="6 10" id="KW-0407">Ion channel</keyword>
<accession>A0ABW1X2L0</accession>
<dbReference type="NCBIfam" id="TIGR00494">
    <property type="entry name" value="crcB"/>
    <property type="match status" value="1"/>
</dbReference>
<keyword evidence="10" id="KW-0813">Transport</keyword>
<feature type="transmembrane region" description="Helical" evidence="10">
    <location>
        <begin position="65"/>
        <end position="86"/>
    </location>
</feature>
<dbReference type="EMBL" id="JBHSUA010000009">
    <property type="protein sequence ID" value="MFC6396437.1"/>
    <property type="molecule type" value="Genomic_DNA"/>
</dbReference>
<evidence type="ECO:0000256" key="8">
    <source>
        <dbReference type="ARBA" id="ARBA00035585"/>
    </source>
</evidence>
<keyword evidence="12" id="KW-1185">Reference proteome</keyword>
<proteinExistence type="inferred from homology"/>
<comment type="subcellular location">
    <subcellularLocation>
        <location evidence="1 10">Cell membrane</location>
        <topology evidence="1 10">Multi-pass membrane protein</topology>
    </subcellularLocation>
</comment>
<dbReference type="Pfam" id="PF02537">
    <property type="entry name" value="CRCB"/>
    <property type="match status" value="1"/>
</dbReference>
<keyword evidence="4 10" id="KW-1133">Transmembrane helix</keyword>
<gene>
    <name evidence="10 11" type="primary">crcB</name>
    <name evidence="10" type="synonym">fluC</name>
    <name evidence="11" type="ORF">ACFP57_05465</name>
</gene>
<keyword evidence="5 10" id="KW-0472">Membrane</keyword>
<feature type="transmembrane region" description="Helical" evidence="10">
    <location>
        <begin position="98"/>
        <end position="118"/>
    </location>
</feature>
<dbReference type="RefSeq" id="WP_343884924.1">
    <property type="nucleotide sequence ID" value="NZ_BAAAKI010000004.1"/>
</dbReference>
<evidence type="ECO:0000256" key="9">
    <source>
        <dbReference type="ARBA" id="ARBA00049940"/>
    </source>
</evidence>
<evidence type="ECO:0000256" key="3">
    <source>
        <dbReference type="ARBA" id="ARBA00022692"/>
    </source>
</evidence>
<keyword evidence="10" id="KW-0479">Metal-binding</keyword>
<comment type="catalytic activity">
    <reaction evidence="8">
        <text>fluoride(in) = fluoride(out)</text>
        <dbReference type="Rhea" id="RHEA:76159"/>
        <dbReference type="ChEBI" id="CHEBI:17051"/>
    </reaction>
    <physiologicalReaction direction="left-to-right" evidence="8">
        <dbReference type="Rhea" id="RHEA:76160"/>
    </physiologicalReaction>
</comment>
<dbReference type="PANTHER" id="PTHR28259">
    <property type="entry name" value="FLUORIDE EXPORT PROTEIN 1-RELATED"/>
    <property type="match status" value="1"/>
</dbReference>
<keyword evidence="3 10" id="KW-0812">Transmembrane</keyword>
<reference evidence="12" key="1">
    <citation type="journal article" date="2019" name="Int. J. Syst. Evol. Microbiol.">
        <title>The Global Catalogue of Microorganisms (GCM) 10K type strain sequencing project: providing services to taxonomists for standard genome sequencing and annotation.</title>
        <authorList>
            <consortium name="The Broad Institute Genomics Platform"/>
            <consortium name="The Broad Institute Genome Sequencing Center for Infectious Disease"/>
            <person name="Wu L."/>
            <person name="Ma J."/>
        </authorList>
    </citation>
    <scope>NUCLEOTIDE SEQUENCE [LARGE SCALE GENOMIC DNA]</scope>
    <source>
        <strain evidence="12">CGMCC 1.15277</strain>
    </source>
</reference>
<keyword evidence="10" id="KW-0406">Ion transport</keyword>
<comment type="activity regulation">
    <text evidence="10">Na(+) is not transported, but it plays an essential structural role and its presence is essential for fluoride channel function.</text>
</comment>
<evidence type="ECO:0000256" key="2">
    <source>
        <dbReference type="ARBA" id="ARBA00022475"/>
    </source>
</evidence>
<dbReference type="PANTHER" id="PTHR28259:SF1">
    <property type="entry name" value="FLUORIDE EXPORT PROTEIN 1-RELATED"/>
    <property type="match status" value="1"/>
</dbReference>
<comment type="similarity">
    <text evidence="7 10">Belongs to the fluoride channel Fluc/FEX (TC 1.A.43) family.</text>
</comment>
<evidence type="ECO:0000256" key="10">
    <source>
        <dbReference type="HAMAP-Rule" id="MF_00454"/>
    </source>
</evidence>
<evidence type="ECO:0000313" key="12">
    <source>
        <dbReference type="Proteomes" id="UP001596266"/>
    </source>
</evidence>
<organism evidence="11 12">
    <name type="scientific">Luteococcus sanguinis</name>
    <dbReference type="NCBI Taxonomy" id="174038"/>
    <lineage>
        <taxon>Bacteria</taxon>
        <taxon>Bacillati</taxon>
        <taxon>Actinomycetota</taxon>
        <taxon>Actinomycetes</taxon>
        <taxon>Propionibacteriales</taxon>
        <taxon>Propionibacteriaceae</taxon>
        <taxon>Luteococcus</taxon>
    </lineage>
</organism>